<feature type="compositionally biased region" description="Basic and acidic residues" evidence="1">
    <location>
        <begin position="295"/>
        <end position="310"/>
    </location>
</feature>
<dbReference type="InterPro" id="IPR040051">
    <property type="entry name" value="SECISBP2"/>
</dbReference>
<feature type="compositionally biased region" description="Basic and acidic residues" evidence="1">
    <location>
        <begin position="461"/>
        <end position="485"/>
    </location>
</feature>
<feature type="compositionally biased region" description="Acidic residues" evidence="1">
    <location>
        <begin position="414"/>
        <end position="427"/>
    </location>
</feature>
<proteinExistence type="predicted"/>
<accession>A0A8C4R2P9</accession>
<dbReference type="PANTHER" id="PTHR13284">
    <property type="entry name" value="GH01354P"/>
    <property type="match status" value="1"/>
</dbReference>
<dbReference type="GO" id="GO:0005739">
    <property type="term" value="C:mitochondrion"/>
    <property type="evidence" value="ECO:0007669"/>
    <property type="project" value="TreeGrafter"/>
</dbReference>
<reference evidence="3" key="1">
    <citation type="submission" date="2025-08" db="UniProtKB">
        <authorList>
            <consortium name="Ensembl"/>
        </authorList>
    </citation>
    <scope>IDENTIFICATION</scope>
</reference>
<dbReference type="GO" id="GO:1990904">
    <property type="term" value="C:ribonucleoprotein complex"/>
    <property type="evidence" value="ECO:0007669"/>
    <property type="project" value="TreeGrafter"/>
</dbReference>
<dbReference type="GO" id="GO:0043021">
    <property type="term" value="F:ribonucleoprotein complex binding"/>
    <property type="evidence" value="ECO:0007669"/>
    <property type="project" value="TreeGrafter"/>
</dbReference>
<feature type="domain" description="Ribosomal protein eL8/eL30/eS12/Gadd45" evidence="2">
    <location>
        <begin position="182"/>
        <end position="267"/>
    </location>
</feature>
<feature type="region of interest" description="Disordered" evidence="1">
    <location>
        <begin position="510"/>
        <end position="541"/>
    </location>
</feature>
<feature type="region of interest" description="Disordered" evidence="1">
    <location>
        <begin position="410"/>
        <end position="490"/>
    </location>
</feature>
<dbReference type="Gene3D" id="3.30.1330.30">
    <property type="match status" value="1"/>
</dbReference>
<dbReference type="GO" id="GO:0035368">
    <property type="term" value="F:selenocysteine insertion sequence binding"/>
    <property type="evidence" value="ECO:0007669"/>
    <property type="project" value="InterPro"/>
</dbReference>
<dbReference type="InterPro" id="IPR029064">
    <property type="entry name" value="Ribosomal_eL30-like_sf"/>
</dbReference>
<sequence length="541" mass="58436">MAAIKKHQEGFNRPRLVADVILQHSERTNMVGKGTSNDFSSCNGIVEKASSSLQQQLGEQKSLMEGQLIESGALKQEDCLILHNLHPSSFLSQDELSPASQASLQSVGSLSPPSPPSPPLSHLPQPPPSLHSQGYREYCCQLLSVHIDECVSLLLQQLMQLQEEASAAAGRGGRGGPAGSGRRLVMGLREVTKHLRLGRLEGLIISPNCDSSQGKGGLDEALQTALALAGAQGILVCFALGRKALGRCVNKLVPVSAVGIFSYAGAEALFHRLTRLTLDARQAYQAVVSALQHADEVSRPSGDRSPRPSEEQATAAGRLPFMTHSRNVSAASAVSFCSALSEPISEVNERDVGTSWRHLIEAPDFGLASPSVPRTTRDLLSVKSGNVTSSDEHGSGIAHTVPEEFITEKVENENVNDYDDVDGDRDGDEGWKQQWDKEGNEVREGDGNKDCHETWDEDKDGEGKWQEEADVEKRREGKQEKRDGDVDGCAIGRVESWLEALRLRDGRADGYGDERAEEQGSVAQGTKGGEEFSDKETKAVC</sequence>
<dbReference type="AlphaFoldDB" id="A0A8C4R2P9"/>
<feature type="compositionally biased region" description="Basic and acidic residues" evidence="1">
    <location>
        <begin position="428"/>
        <end position="454"/>
    </location>
</feature>
<feature type="compositionally biased region" description="Polar residues" evidence="1">
    <location>
        <begin position="92"/>
        <end position="108"/>
    </location>
</feature>
<evidence type="ECO:0000313" key="4">
    <source>
        <dbReference type="Proteomes" id="UP000694388"/>
    </source>
</evidence>
<dbReference type="Proteomes" id="UP000694388">
    <property type="component" value="Unplaced"/>
</dbReference>
<protein>
    <recommendedName>
        <fullName evidence="2">Ribosomal protein eL8/eL30/eS12/Gadd45 domain-containing protein</fullName>
    </recommendedName>
</protein>
<evidence type="ECO:0000313" key="3">
    <source>
        <dbReference type="Ensembl" id="ENSEBUP00000023866.1"/>
    </source>
</evidence>
<feature type="compositionally biased region" description="Pro residues" evidence="1">
    <location>
        <begin position="112"/>
        <end position="129"/>
    </location>
</feature>
<feature type="compositionally biased region" description="Basic and acidic residues" evidence="1">
    <location>
        <begin position="528"/>
        <end position="541"/>
    </location>
</feature>
<dbReference type="GO" id="GO:0003730">
    <property type="term" value="F:mRNA 3'-UTR binding"/>
    <property type="evidence" value="ECO:0007669"/>
    <property type="project" value="TreeGrafter"/>
</dbReference>
<feature type="region of interest" description="Disordered" evidence="1">
    <location>
        <begin position="92"/>
        <end position="129"/>
    </location>
</feature>
<reference evidence="3" key="2">
    <citation type="submission" date="2025-09" db="UniProtKB">
        <authorList>
            <consortium name="Ensembl"/>
        </authorList>
    </citation>
    <scope>IDENTIFICATION</scope>
</reference>
<dbReference type="GO" id="GO:0001514">
    <property type="term" value="P:selenocysteine incorporation"/>
    <property type="evidence" value="ECO:0007669"/>
    <property type="project" value="UniProtKB-ARBA"/>
</dbReference>
<dbReference type="GeneTree" id="ENSGT00490000043356"/>
<dbReference type="FunFam" id="3.30.1330.30:FF:000004">
    <property type="entry name" value="selenocysteine insertion sequence-binding protein 2"/>
    <property type="match status" value="1"/>
</dbReference>
<dbReference type="SUPFAM" id="SSF55315">
    <property type="entry name" value="L30e-like"/>
    <property type="match status" value="1"/>
</dbReference>
<dbReference type="Pfam" id="PF01248">
    <property type="entry name" value="Ribosomal_L7Ae"/>
    <property type="match status" value="1"/>
</dbReference>
<evidence type="ECO:0000259" key="2">
    <source>
        <dbReference type="Pfam" id="PF01248"/>
    </source>
</evidence>
<dbReference type="Ensembl" id="ENSEBUT00000024442.1">
    <property type="protein sequence ID" value="ENSEBUP00000023866.1"/>
    <property type="gene ID" value="ENSEBUG00000014702.1"/>
</dbReference>
<dbReference type="PANTHER" id="PTHR13284:SF10">
    <property type="entry name" value="SELENOCYSTEINE INSERTION SEQUENCE-BINDING PROTEIN 2-LIKE"/>
    <property type="match status" value="1"/>
</dbReference>
<name>A0A8C4R2P9_EPTBU</name>
<evidence type="ECO:0000256" key="1">
    <source>
        <dbReference type="SAM" id="MobiDB-lite"/>
    </source>
</evidence>
<organism evidence="3 4">
    <name type="scientific">Eptatretus burgeri</name>
    <name type="common">Inshore hagfish</name>
    <dbReference type="NCBI Taxonomy" id="7764"/>
    <lineage>
        <taxon>Eukaryota</taxon>
        <taxon>Metazoa</taxon>
        <taxon>Chordata</taxon>
        <taxon>Craniata</taxon>
        <taxon>Vertebrata</taxon>
        <taxon>Cyclostomata</taxon>
        <taxon>Myxini</taxon>
        <taxon>Myxiniformes</taxon>
        <taxon>Myxinidae</taxon>
        <taxon>Eptatretinae</taxon>
        <taxon>Eptatretus</taxon>
    </lineage>
</organism>
<keyword evidence="4" id="KW-1185">Reference proteome</keyword>
<dbReference type="InterPro" id="IPR004038">
    <property type="entry name" value="Ribosomal_eL8/eL30/eS12/Gad45"/>
</dbReference>
<feature type="region of interest" description="Disordered" evidence="1">
    <location>
        <begin position="295"/>
        <end position="319"/>
    </location>
</feature>